<dbReference type="Pfam" id="PF02550">
    <property type="entry name" value="AcetylCoA_hydro"/>
    <property type="match status" value="1"/>
</dbReference>
<dbReference type="InterPro" id="IPR026888">
    <property type="entry name" value="AcetylCoA_hyd_C"/>
</dbReference>
<dbReference type="GO" id="GO:0008775">
    <property type="term" value="F:acetate CoA-transferase activity"/>
    <property type="evidence" value="ECO:0007669"/>
    <property type="project" value="InterPro"/>
</dbReference>
<evidence type="ECO:0000256" key="1">
    <source>
        <dbReference type="ARBA" id="ARBA00009632"/>
    </source>
</evidence>
<keyword evidence="2" id="KW-0808">Transferase</keyword>
<dbReference type="PANTHER" id="PTHR21432">
    <property type="entry name" value="ACETYL-COA HYDROLASE-RELATED"/>
    <property type="match status" value="1"/>
</dbReference>
<keyword evidence="6" id="KW-1185">Reference proteome</keyword>
<dbReference type="Gene3D" id="3.40.1080.20">
    <property type="entry name" value="Acetyl-CoA hydrolase/transferase C-terminal domain"/>
    <property type="match status" value="1"/>
</dbReference>
<comment type="caution">
    <text evidence="5">The sequence shown here is derived from an EMBL/GenBank/DDBJ whole genome shotgun (WGS) entry which is preliminary data.</text>
</comment>
<dbReference type="Gene3D" id="3.30.750.70">
    <property type="entry name" value="4-hydroxybutyrate coenzyme like domains"/>
    <property type="match status" value="1"/>
</dbReference>
<comment type="similarity">
    <text evidence="1">Belongs to the acetyl-CoA hydrolase/transferase family.</text>
</comment>
<evidence type="ECO:0000313" key="5">
    <source>
        <dbReference type="EMBL" id="KAG9389552.1"/>
    </source>
</evidence>
<dbReference type="PANTHER" id="PTHR21432:SF20">
    <property type="entry name" value="ACETYL-COA HYDROLASE"/>
    <property type="match status" value="1"/>
</dbReference>
<accession>A0A8J6AZ77</accession>
<dbReference type="AlphaFoldDB" id="A0A8J6AZ77"/>
<reference evidence="5" key="1">
    <citation type="submission" date="2021-05" db="EMBL/GenBank/DDBJ databases">
        <title>A free-living protist that lacks canonical eukaryotic 1 DNA replication and segregation systems.</title>
        <authorList>
            <person name="Salas-Leiva D.E."/>
            <person name="Tromer E.C."/>
            <person name="Curtis B.A."/>
            <person name="Jerlstrom-Hultqvist J."/>
            <person name="Kolisko M."/>
            <person name="Yi Z."/>
            <person name="Salas-Leiva J.S."/>
            <person name="Gallot-Lavallee L."/>
            <person name="Kops G.J.P.L."/>
            <person name="Archibald J.M."/>
            <person name="Simpson A.G.B."/>
            <person name="Roger A.J."/>
        </authorList>
    </citation>
    <scope>NUCLEOTIDE SEQUENCE</scope>
    <source>
        <strain evidence="5">BICM</strain>
    </source>
</reference>
<dbReference type="GO" id="GO:0006083">
    <property type="term" value="P:acetate metabolic process"/>
    <property type="evidence" value="ECO:0007669"/>
    <property type="project" value="InterPro"/>
</dbReference>
<dbReference type="InterPro" id="IPR003702">
    <property type="entry name" value="ActCoA_hydro_N"/>
</dbReference>
<dbReference type="InterPro" id="IPR037171">
    <property type="entry name" value="NagB/RpiA_transferase-like"/>
</dbReference>
<dbReference type="EMBL" id="JAHDYR010000069">
    <property type="protein sequence ID" value="KAG9389552.1"/>
    <property type="molecule type" value="Genomic_DNA"/>
</dbReference>
<dbReference type="Gene3D" id="3.40.1080.10">
    <property type="entry name" value="Glutaconate Coenzyme A-transferase"/>
    <property type="match status" value="1"/>
</dbReference>
<protein>
    <submittedName>
        <fullName evidence="5">Acetate</fullName>
    </submittedName>
</protein>
<dbReference type="Proteomes" id="UP000717585">
    <property type="component" value="Unassembled WGS sequence"/>
</dbReference>
<dbReference type="SUPFAM" id="SSF100950">
    <property type="entry name" value="NagB/RpiA/CoA transferase-like"/>
    <property type="match status" value="2"/>
</dbReference>
<dbReference type="InterPro" id="IPR038460">
    <property type="entry name" value="AcetylCoA_hyd_C_sf"/>
</dbReference>
<dbReference type="Pfam" id="PF13336">
    <property type="entry name" value="AcetylCoA_hyd_C"/>
    <property type="match status" value="1"/>
</dbReference>
<gene>
    <name evidence="5" type="ORF">J8273_8845</name>
</gene>
<proteinExistence type="inferred from homology"/>
<evidence type="ECO:0000256" key="2">
    <source>
        <dbReference type="ARBA" id="ARBA00022679"/>
    </source>
</evidence>
<dbReference type="OrthoDB" id="10250396at2759"/>
<evidence type="ECO:0000313" key="6">
    <source>
        <dbReference type="Proteomes" id="UP000717585"/>
    </source>
</evidence>
<evidence type="ECO:0000259" key="3">
    <source>
        <dbReference type="Pfam" id="PF02550"/>
    </source>
</evidence>
<dbReference type="InterPro" id="IPR046433">
    <property type="entry name" value="ActCoA_hydro"/>
</dbReference>
<feature type="domain" description="Acetyl-CoA hydrolase/transferase N-terminal" evidence="3">
    <location>
        <begin position="11"/>
        <end position="172"/>
    </location>
</feature>
<feature type="domain" description="Acetyl-CoA hydrolase/transferase C-terminal" evidence="4">
    <location>
        <begin position="266"/>
        <end position="418"/>
    </location>
</feature>
<evidence type="ECO:0000259" key="4">
    <source>
        <dbReference type="Pfam" id="PF13336"/>
    </source>
</evidence>
<organism evidence="5 6">
    <name type="scientific">Carpediemonas membranifera</name>
    <dbReference type="NCBI Taxonomy" id="201153"/>
    <lineage>
        <taxon>Eukaryota</taxon>
        <taxon>Metamonada</taxon>
        <taxon>Carpediemonas-like organisms</taxon>
        <taxon>Carpediemonas</taxon>
    </lineage>
</organism>
<name>A0A8J6AZ77_9EUKA</name>
<sequence>MAPKLVSVDSAVKGIRSNTRVWLHGTSATPTPLVEAMVRRHESLSNVEVCHVHTEGSADYAKKEFSKSFKMNAEFVAHNVRNEVNQPHATMTPIMLHQIPKLIRSKDFPVDTTIIQCSPPDRHGFMSLGSNVIATKVAMDHSRHVIGMINPNFPRTFGDATVHMDEVDVLCEEAMPLHCNASRAGGEIEQTIGKNVASLIEDGSTLQIGFGGVPDAVMGFLTSHKDLGVHTEMLSEGVVDLMQKGVINNAKKAVMPNRMVASFALGSARLFETINDHPGLMMMNVDWTNDPRVIAQNPKVIAVNGAIEVDLTGQSVADSIGTRIHSGVGGQLDFMRGAAMSEGGKPIIALPSRTKKGAARIVPWIKQGAGVVTGRYDIDYVVTEYGIAKLWGKSLEERAKALIAIAHPDDRANLTAEARKRNLMP</sequence>